<feature type="compositionally biased region" description="Basic residues" evidence="1">
    <location>
        <begin position="1"/>
        <end position="17"/>
    </location>
</feature>
<dbReference type="Proteomes" id="UP000583944">
    <property type="component" value="Unassembled WGS sequence"/>
</dbReference>
<evidence type="ECO:0000313" key="2">
    <source>
        <dbReference type="EMBL" id="KAF5220190.1"/>
    </source>
</evidence>
<feature type="region of interest" description="Disordered" evidence="1">
    <location>
        <begin position="45"/>
        <end position="75"/>
    </location>
</feature>
<name>A0A7J6Y1Q8_TRYCR</name>
<proteinExistence type="predicted"/>
<dbReference type="AlphaFoldDB" id="A0A7J6Y1Q8"/>
<evidence type="ECO:0000256" key="1">
    <source>
        <dbReference type="SAM" id="MobiDB-lite"/>
    </source>
</evidence>
<reference evidence="2 3" key="1">
    <citation type="journal article" date="2019" name="Genome Biol. Evol.">
        <title>Nanopore Sequencing Significantly Improves Genome Assembly of the Protozoan Parasite Trypanosoma cruzi.</title>
        <authorList>
            <person name="Diaz-Viraque F."/>
            <person name="Pita S."/>
            <person name="Greif G."/>
            <person name="de Souza R.C.M."/>
            <person name="Iraola G."/>
            <person name="Robello C."/>
        </authorList>
    </citation>
    <scope>NUCLEOTIDE SEQUENCE [LARGE SCALE GENOMIC DNA]</scope>
    <source>
        <strain evidence="2 3">Berenice</strain>
    </source>
</reference>
<feature type="compositionally biased region" description="Basic and acidic residues" evidence="1">
    <location>
        <begin position="64"/>
        <end position="75"/>
    </location>
</feature>
<gene>
    <name evidence="2" type="ORF">ECC02_006750</name>
</gene>
<dbReference type="EMBL" id="JABDHM010000055">
    <property type="protein sequence ID" value="KAF5220190.1"/>
    <property type="molecule type" value="Genomic_DNA"/>
</dbReference>
<feature type="region of interest" description="Disordered" evidence="1">
    <location>
        <begin position="261"/>
        <end position="282"/>
    </location>
</feature>
<protein>
    <submittedName>
        <fullName evidence="2">Uncharacterized protein</fullName>
    </submittedName>
</protein>
<comment type="caution">
    <text evidence="2">The sequence shown here is derived from an EMBL/GenBank/DDBJ whole genome shotgun (WGS) entry which is preliminary data.</text>
</comment>
<feature type="region of interest" description="Disordered" evidence="1">
    <location>
        <begin position="1"/>
        <end position="24"/>
    </location>
</feature>
<organism evidence="2 3">
    <name type="scientific">Trypanosoma cruzi</name>
    <dbReference type="NCBI Taxonomy" id="5693"/>
    <lineage>
        <taxon>Eukaryota</taxon>
        <taxon>Discoba</taxon>
        <taxon>Euglenozoa</taxon>
        <taxon>Kinetoplastea</taxon>
        <taxon>Metakinetoplastina</taxon>
        <taxon>Trypanosomatida</taxon>
        <taxon>Trypanosomatidae</taxon>
        <taxon>Trypanosoma</taxon>
        <taxon>Schizotrypanum</taxon>
    </lineage>
</organism>
<accession>A0A7J6Y1Q8</accession>
<dbReference type="VEuPathDB" id="TriTrypDB:ECC02_006750"/>
<evidence type="ECO:0000313" key="3">
    <source>
        <dbReference type="Proteomes" id="UP000583944"/>
    </source>
</evidence>
<sequence>MKRVAHHRKQGAPRHPQRRSDNMNGARRCRHALKHIAAQHHSGVIADHQSIHHNTRLAPKVQKRPRDQPRDREAVRADRDVCVRWKITLRAEQRVTKCVAGDDDVQRPHSGVRVAQQQQHGTVPPRASIERDVRNVARHRPNQHRQAHFAPAERHVAVAQPRQPAAHCLRHLGVHHVADALTNRRHWRWRRGWLRWRWRRARRHRRRDAHIAVPSSSAMALAVNDRRRQRSKAVAVLRALPAHRNRRHVGDAVELQFCRRRHHTSRDRQAPSNEPVAGVSLR</sequence>